<keyword evidence="3" id="KW-1185">Reference proteome</keyword>
<feature type="transmembrane region" description="Helical" evidence="1">
    <location>
        <begin position="68"/>
        <end position="87"/>
    </location>
</feature>
<evidence type="ECO:0000313" key="2">
    <source>
        <dbReference type="EMBL" id="WZW87026.1"/>
    </source>
</evidence>
<proteinExistence type="predicted"/>
<reference evidence="2 3" key="1">
    <citation type="submission" date="2024-03" db="EMBL/GenBank/DDBJ databases">
        <title>Complete Genome Sequence and Annotation of Ignatzschineria larvae DSM 13226.</title>
        <authorList>
            <person name="Cantrell E."/>
            <person name="Burcham Z.M."/>
        </authorList>
    </citation>
    <scope>NUCLEOTIDE SEQUENCE [LARGE SCALE GENOMIC DNA]</scope>
    <source>
        <strain evidence="2 3">DSM 13226</strain>
    </source>
</reference>
<sequence length="175" mass="20264">MRIKERRLKLKKLMYAFLKESAFLHKIKSYGQQHTKSISILIALSFLYAVISLQIQNNYLSIFLREDLLIALITLLAICIPTIILMVNRLKELKKEFDGEFDPNPVILEVKFIATLLFINITVTVMMLIFISKDVGSIFNFLADMVLFYILFSSLYGMYDLCISLVDTYNISVDE</sequence>
<evidence type="ECO:0000313" key="3">
    <source>
        <dbReference type="Proteomes" id="UP001449178"/>
    </source>
</evidence>
<evidence type="ECO:0000256" key="1">
    <source>
        <dbReference type="SAM" id="Phobius"/>
    </source>
</evidence>
<keyword evidence="1" id="KW-0472">Membrane</keyword>
<keyword evidence="1" id="KW-1133">Transmembrane helix</keyword>
<name>A0ABZ3C217_9GAMM</name>
<feature type="transmembrane region" description="Helical" evidence="1">
    <location>
        <begin position="138"/>
        <end position="159"/>
    </location>
</feature>
<organism evidence="2 3">
    <name type="scientific">Ignatzschineria larvae DSM 13226</name>
    <dbReference type="NCBI Taxonomy" id="1111732"/>
    <lineage>
        <taxon>Bacteria</taxon>
        <taxon>Pseudomonadati</taxon>
        <taxon>Pseudomonadota</taxon>
        <taxon>Gammaproteobacteria</taxon>
        <taxon>Cardiobacteriales</taxon>
        <taxon>Ignatzschineriaceae</taxon>
        <taxon>Ignatzschineria</taxon>
    </lineage>
</organism>
<gene>
    <name evidence="2" type="ORF">WMO13_06480</name>
</gene>
<dbReference type="RefSeq" id="WP_026878530.1">
    <property type="nucleotide sequence ID" value="NZ_AZOD01000009.1"/>
</dbReference>
<feature type="transmembrane region" description="Helical" evidence="1">
    <location>
        <begin position="38"/>
        <end position="56"/>
    </location>
</feature>
<dbReference type="Proteomes" id="UP001449178">
    <property type="component" value="Chromosome"/>
</dbReference>
<protein>
    <submittedName>
        <fullName evidence="2">Uncharacterized protein</fullName>
    </submittedName>
</protein>
<dbReference type="EMBL" id="CP150637">
    <property type="protein sequence ID" value="WZW87026.1"/>
    <property type="molecule type" value="Genomic_DNA"/>
</dbReference>
<feature type="transmembrane region" description="Helical" evidence="1">
    <location>
        <begin position="108"/>
        <end position="132"/>
    </location>
</feature>
<keyword evidence="1" id="KW-0812">Transmembrane</keyword>
<accession>A0ABZ3C217</accession>